<proteinExistence type="predicted"/>
<feature type="transmembrane region" description="Helical" evidence="2">
    <location>
        <begin position="6"/>
        <end position="26"/>
    </location>
</feature>
<dbReference type="AlphaFoldDB" id="A0A1D2QRK6"/>
<organism evidence="3 4">
    <name type="scientific">Candidatus Endobugula sertula</name>
    <name type="common">Bugula neritina bacterial symbiont</name>
    <dbReference type="NCBI Taxonomy" id="62101"/>
    <lineage>
        <taxon>Bacteria</taxon>
        <taxon>Pseudomonadati</taxon>
        <taxon>Pseudomonadota</taxon>
        <taxon>Gammaproteobacteria</taxon>
        <taxon>Cellvibrionales</taxon>
        <taxon>Cellvibrionaceae</taxon>
        <taxon>Candidatus Endobugula</taxon>
    </lineage>
</organism>
<comment type="caution">
    <text evidence="3">The sequence shown here is derived from an EMBL/GenBank/DDBJ whole genome shotgun (WGS) entry which is preliminary data.</text>
</comment>
<feature type="region of interest" description="Disordered" evidence="1">
    <location>
        <begin position="43"/>
        <end position="69"/>
    </location>
</feature>
<evidence type="ECO:0000313" key="4">
    <source>
        <dbReference type="Proteomes" id="UP000242502"/>
    </source>
</evidence>
<name>A0A1D2QRK6_9GAMM</name>
<gene>
    <name evidence="3" type="ORF">AB835_04950</name>
</gene>
<protein>
    <submittedName>
        <fullName evidence="3">Cytochrome oxidase maturation protein, cbb3-type</fullName>
    </submittedName>
</protein>
<keyword evidence="2" id="KW-0472">Membrane</keyword>
<dbReference type="Pfam" id="PF03597">
    <property type="entry name" value="FixS"/>
    <property type="match status" value="1"/>
</dbReference>
<dbReference type="NCBIfam" id="TIGR00847">
    <property type="entry name" value="ccoS"/>
    <property type="match status" value="1"/>
</dbReference>
<dbReference type="STRING" id="62101.AB835_04950"/>
<keyword evidence="2" id="KW-0812">Transmembrane</keyword>
<evidence type="ECO:0000313" key="3">
    <source>
        <dbReference type="EMBL" id="ODS24225.1"/>
    </source>
</evidence>
<dbReference type="InterPro" id="IPR004714">
    <property type="entry name" value="Cyt_oxidase_maturation_cbb3"/>
</dbReference>
<reference evidence="3 4" key="1">
    <citation type="journal article" date="2016" name="Appl. Environ. Microbiol.">
        <title>Lack of Overt Genome Reduction in the Bryostatin-Producing Bryozoan Symbiont "Candidatus Endobugula sertula".</title>
        <authorList>
            <person name="Miller I.J."/>
            <person name="Vanee N."/>
            <person name="Fong S.S."/>
            <person name="Lim-Fong G.E."/>
            <person name="Kwan J.C."/>
        </authorList>
    </citation>
    <scope>NUCLEOTIDE SEQUENCE [LARGE SCALE GENOMIC DNA]</scope>
    <source>
        <strain evidence="3">AB1-4</strain>
    </source>
</reference>
<dbReference type="PANTHER" id="PTHR41532:SF1">
    <property type="entry name" value="FIXS PROTEIN"/>
    <property type="match status" value="1"/>
</dbReference>
<evidence type="ECO:0000256" key="2">
    <source>
        <dbReference type="SAM" id="Phobius"/>
    </source>
</evidence>
<dbReference type="PANTHER" id="PTHR41532">
    <property type="entry name" value="FIXS PROTEIN"/>
    <property type="match status" value="1"/>
</dbReference>
<sequence>MESLYLLIPIALLVIALAIKILFWAINNGQYDDLDTESHRILFDDDDQPKHQPDTNEVDNSVHSRNDSL</sequence>
<dbReference type="EMBL" id="MDLC01000012">
    <property type="protein sequence ID" value="ODS24225.1"/>
    <property type="molecule type" value="Genomic_DNA"/>
</dbReference>
<keyword evidence="2" id="KW-1133">Transmembrane helix</keyword>
<evidence type="ECO:0000256" key="1">
    <source>
        <dbReference type="SAM" id="MobiDB-lite"/>
    </source>
</evidence>
<dbReference type="Proteomes" id="UP000242502">
    <property type="component" value="Unassembled WGS sequence"/>
</dbReference>
<accession>A0A1D2QRK6</accession>